<proteinExistence type="predicted"/>
<evidence type="ECO:0000313" key="2">
    <source>
        <dbReference type="Proteomes" id="UP001595955"/>
    </source>
</evidence>
<organism evidence="1 2">
    <name type="scientific">Georgenia faecalis</name>
    <dbReference type="NCBI Taxonomy" id="2483799"/>
    <lineage>
        <taxon>Bacteria</taxon>
        <taxon>Bacillati</taxon>
        <taxon>Actinomycetota</taxon>
        <taxon>Actinomycetes</taxon>
        <taxon>Micrococcales</taxon>
        <taxon>Bogoriellaceae</taxon>
        <taxon>Georgenia</taxon>
    </lineage>
</organism>
<name>A0ABV9D9K4_9MICO</name>
<evidence type="ECO:0000313" key="1">
    <source>
        <dbReference type="EMBL" id="MFC4555322.1"/>
    </source>
</evidence>
<gene>
    <name evidence="1" type="ORF">ACFO3F_08685</name>
</gene>
<dbReference type="EMBL" id="JBHSGF010000005">
    <property type="protein sequence ID" value="MFC4555322.1"/>
    <property type="molecule type" value="Genomic_DNA"/>
</dbReference>
<accession>A0ABV9D9K4</accession>
<dbReference type="Proteomes" id="UP001595955">
    <property type="component" value="Unassembled WGS sequence"/>
</dbReference>
<reference evidence="2" key="1">
    <citation type="journal article" date="2019" name="Int. J. Syst. Evol. Microbiol.">
        <title>The Global Catalogue of Microorganisms (GCM) 10K type strain sequencing project: providing services to taxonomists for standard genome sequencing and annotation.</title>
        <authorList>
            <consortium name="The Broad Institute Genomics Platform"/>
            <consortium name="The Broad Institute Genome Sequencing Center for Infectious Disease"/>
            <person name="Wu L."/>
            <person name="Ma J."/>
        </authorList>
    </citation>
    <scope>NUCLEOTIDE SEQUENCE [LARGE SCALE GENOMIC DNA]</scope>
    <source>
        <strain evidence="2">JCM 3369</strain>
    </source>
</reference>
<dbReference type="RefSeq" id="WP_187695849.1">
    <property type="nucleotide sequence ID" value="NZ_CP033325.1"/>
</dbReference>
<protein>
    <submittedName>
        <fullName evidence="1">Uncharacterized protein</fullName>
    </submittedName>
</protein>
<keyword evidence="2" id="KW-1185">Reference proteome</keyword>
<comment type="caution">
    <text evidence="1">The sequence shown here is derived from an EMBL/GenBank/DDBJ whole genome shotgun (WGS) entry which is preliminary data.</text>
</comment>
<sequence length="139" mass="14637">MRTTTALAAGGLALAVVLAWRWRGAGDDEAAPDERWLVLTVDRPPEEVAAELSGLLTDEAVEVAIRPAPGDRGSELAVRAVGGTPSRDDLRAALREAKQLMEVGEVLRVDPRPAGRRAATPMGKAMDVATSFAGRKGVL</sequence>